<evidence type="ECO:0000313" key="11">
    <source>
        <dbReference type="Proteomes" id="UP000019753"/>
    </source>
</evidence>
<evidence type="ECO:0000256" key="8">
    <source>
        <dbReference type="SAM" id="MobiDB-lite"/>
    </source>
</evidence>
<evidence type="ECO:0000256" key="3">
    <source>
        <dbReference type="ARBA" id="ARBA00022475"/>
    </source>
</evidence>
<dbReference type="SUPFAM" id="SSF161098">
    <property type="entry name" value="MetI-like"/>
    <property type="match status" value="1"/>
</dbReference>
<keyword evidence="5 7" id="KW-1133">Transmembrane helix</keyword>
<evidence type="ECO:0000256" key="4">
    <source>
        <dbReference type="ARBA" id="ARBA00022692"/>
    </source>
</evidence>
<feature type="transmembrane region" description="Helical" evidence="7">
    <location>
        <begin position="191"/>
        <end position="212"/>
    </location>
</feature>
<name>A0A021W1J1_9CELL</name>
<keyword evidence="6 7" id="KW-0472">Membrane</keyword>
<keyword evidence="3" id="KW-1003">Cell membrane</keyword>
<dbReference type="InterPro" id="IPR035906">
    <property type="entry name" value="MetI-like_sf"/>
</dbReference>
<proteinExistence type="inferred from homology"/>
<gene>
    <name evidence="10" type="ORF">N866_05980</name>
</gene>
<feature type="region of interest" description="Disordered" evidence="8">
    <location>
        <begin position="1"/>
        <end position="34"/>
    </location>
</feature>
<evidence type="ECO:0000313" key="10">
    <source>
        <dbReference type="EMBL" id="EYR65197.1"/>
    </source>
</evidence>
<dbReference type="GO" id="GO:0005886">
    <property type="term" value="C:plasma membrane"/>
    <property type="evidence" value="ECO:0007669"/>
    <property type="project" value="UniProtKB-SubCell"/>
</dbReference>
<sequence>MSSDTTRGGPPSGRLGTPDQMAARDAERVRSAEEAARRRRRRKVVGYVPMVLLALFFLFPLVFMFVSSLKPDAQILSDIDSPQAFLPVGDISLDNYSGVFDRVPVARFILNSVLVTTLIVGLGVIVNSMAGFALSRLEWSGRKVLLTVIIATLIVPFETIAIPMVYWVSKLPTIVMENGVPMYDFGWLNSYHVQIVPFIANAFSIFLFTQYFSTIPKSFDEAARIDGAGWFTIYRRIIVPLSGPAFATVAILTFLPAWNQYLWPLMVVQQEELRPVMVGMQYFFQINPAWGEVMAYTSLITLPVLVMFLAFQRAFVSSIASSGVKG</sequence>
<dbReference type="Gene3D" id="1.10.3720.10">
    <property type="entry name" value="MetI-like"/>
    <property type="match status" value="1"/>
</dbReference>
<feature type="transmembrane region" description="Helical" evidence="7">
    <location>
        <begin position="144"/>
        <end position="168"/>
    </location>
</feature>
<dbReference type="PROSITE" id="PS50928">
    <property type="entry name" value="ABC_TM1"/>
    <property type="match status" value="1"/>
</dbReference>
<dbReference type="GO" id="GO:0055085">
    <property type="term" value="P:transmembrane transport"/>
    <property type="evidence" value="ECO:0007669"/>
    <property type="project" value="InterPro"/>
</dbReference>
<accession>A0A021W1J1</accession>
<feature type="domain" description="ABC transmembrane type-1" evidence="9">
    <location>
        <begin position="109"/>
        <end position="311"/>
    </location>
</feature>
<feature type="transmembrane region" description="Helical" evidence="7">
    <location>
        <begin position="44"/>
        <end position="66"/>
    </location>
</feature>
<comment type="caution">
    <text evidence="10">The sequence shown here is derived from an EMBL/GenBank/DDBJ whole genome shotgun (WGS) entry which is preliminary data.</text>
</comment>
<dbReference type="RefSeq" id="WP_034221255.1">
    <property type="nucleotide sequence ID" value="NZ_AXCW01000002.1"/>
</dbReference>
<dbReference type="CDD" id="cd06261">
    <property type="entry name" value="TM_PBP2"/>
    <property type="match status" value="1"/>
</dbReference>
<evidence type="ECO:0000259" key="9">
    <source>
        <dbReference type="PROSITE" id="PS50928"/>
    </source>
</evidence>
<dbReference type="Proteomes" id="UP000019753">
    <property type="component" value="Unassembled WGS sequence"/>
</dbReference>
<comment type="subcellular location">
    <subcellularLocation>
        <location evidence="1 7">Cell membrane</location>
        <topology evidence="1 7">Multi-pass membrane protein</topology>
    </subcellularLocation>
</comment>
<feature type="transmembrane region" description="Helical" evidence="7">
    <location>
        <begin position="108"/>
        <end position="132"/>
    </location>
</feature>
<organism evidence="10 11">
    <name type="scientific">Actinotalea ferrariae CF5-4</name>
    <dbReference type="NCBI Taxonomy" id="948458"/>
    <lineage>
        <taxon>Bacteria</taxon>
        <taxon>Bacillati</taxon>
        <taxon>Actinomycetota</taxon>
        <taxon>Actinomycetes</taxon>
        <taxon>Micrococcales</taxon>
        <taxon>Cellulomonadaceae</taxon>
        <taxon>Actinotalea</taxon>
    </lineage>
</organism>
<evidence type="ECO:0000256" key="1">
    <source>
        <dbReference type="ARBA" id="ARBA00004651"/>
    </source>
</evidence>
<dbReference type="AlphaFoldDB" id="A0A021W1J1"/>
<feature type="compositionally biased region" description="Basic and acidic residues" evidence="8">
    <location>
        <begin position="22"/>
        <end position="34"/>
    </location>
</feature>
<evidence type="ECO:0000256" key="5">
    <source>
        <dbReference type="ARBA" id="ARBA00022989"/>
    </source>
</evidence>
<dbReference type="EMBL" id="AXCW01000002">
    <property type="protein sequence ID" value="EYR65197.1"/>
    <property type="molecule type" value="Genomic_DNA"/>
</dbReference>
<dbReference type="InterPro" id="IPR000515">
    <property type="entry name" value="MetI-like"/>
</dbReference>
<keyword evidence="2 7" id="KW-0813">Transport</keyword>
<keyword evidence="11" id="KW-1185">Reference proteome</keyword>
<evidence type="ECO:0000256" key="6">
    <source>
        <dbReference type="ARBA" id="ARBA00023136"/>
    </source>
</evidence>
<protein>
    <submittedName>
        <fullName evidence="10">Sugar ABC transporter permease</fullName>
    </submittedName>
</protein>
<comment type="similarity">
    <text evidence="7">Belongs to the binding-protein-dependent transport system permease family.</text>
</comment>
<evidence type="ECO:0000256" key="2">
    <source>
        <dbReference type="ARBA" id="ARBA00022448"/>
    </source>
</evidence>
<evidence type="ECO:0000256" key="7">
    <source>
        <dbReference type="RuleBase" id="RU363032"/>
    </source>
</evidence>
<dbReference type="PANTHER" id="PTHR43744:SF8">
    <property type="entry name" value="SN-GLYCEROL-3-PHOSPHATE TRANSPORT SYSTEM PERMEASE PROTEIN UGPE"/>
    <property type="match status" value="1"/>
</dbReference>
<dbReference type="Pfam" id="PF00528">
    <property type="entry name" value="BPD_transp_1"/>
    <property type="match status" value="1"/>
</dbReference>
<dbReference type="PANTHER" id="PTHR43744">
    <property type="entry name" value="ABC TRANSPORTER PERMEASE PROTEIN MG189-RELATED-RELATED"/>
    <property type="match status" value="1"/>
</dbReference>
<keyword evidence="4 7" id="KW-0812">Transmembrane</keyword>
<feature type="transmembrane region" description="Helical" evidence="7">
    <location>
        <begin position="293"/>
        <end position="311"/>
    </location>
</feature>
<feature type="transmembrane region" description="Helical" evidence="7">
    <location>
        <begin position="233"/>
        <end position="258"/>
    </location>
</feature>
<reference evidence="10 11" key="1">
    <citation type="submission" date="2014-01" db="EMBL/GenBank/DDBJ databases">
        <title>Actinotalea ferrariae CF5-4.</title>
        <authorList>
            <person name="Chen F."/>
            <person name="Li Y."/>
            <person name="Wang G."/>
        </authorList>
    </citation>
    <scope>NUCLEOTIDE SEQUENCE [LARGE SCALE GENOMIC DNA]</scope>
    <source>
        <strain evidence="10 11">CF5-4</strain>
    </source>
</reference>